<evidence type="ECO:0000313" key="3">
    <source>
        <dbReference type="Proteomes" id="UP001642464"/>
    </source>
</evidence>
<comment type="caution">
    <text evidence="2">The sequence shown here is derived from an EMBL/GenBank/DDBJ whole genome shotgun (WGS) entry which is preliminary data.</text>
</comment>
<name>A0ABP0KSY7_9DINO</name>
<protein>
    <submittedName>
        <fullName evidence="2">Uncharacterized protein</fullName>
    </submittedName>
</protein>
<keyword evidence="3" id="KW-1185">Reference proteome</keyword>
<proteinExistence type="predicted"/>
<feature type="region of interest" description="Disordered" evidence="1">
    <location>
        <begin position="236"/>
        <end position="256"/>
    </location>
</feature>
<gene>
    <name evidence="2" type="ORF">SCF082_LOCUS18621</name>
</gene>
<sequence length="256" mass="26874">MAGEDLFDNRSEAPAPASSGQKRRVNLYHYDSVAAQLFNPYGASIGTDMDGQKFWKAAAGGNRKAVFHTELAATEESGGAYCVGVGLSRVAETLLAAIEQLEDADLKRLLAAAPLRKAKEEAAALKPHLQVLNAGLAAAESGGSFSALKKKQKTGWAAGEEVDRSEEKATEAARALHAWLSLEKTPLRHLLIILGGRGAFFAGHMAEKTARTWVRHKPASAEDAIAAAVARAKKGSEKAAAPVGGEGGGLFEDAET</sequence>
<evidence type="ECO:0000313" key="2">
    <source>
        <dbReference type="EMBL" id="CAK9029049.1"/>
    </source>
</evidence>
<dbReference type="EMBL" id="CAXAMM010012511">
    <property type="protein sequence ID" value="CAK9029049.1"/>
    <property type="molecule type" value="Genomic_DNA"/>
</dbReference>
<accession>A0ABP0KSY7</accession>
<dbReference type="Proteomes" id="UP001642464">
    <property type="component" value="Unassembled WGS sequence"/>
</dbReference>
<evidence type="ECO:0000256" key="1">
    <source>
        <dbReference type="SAM" id="MobiDB-lite"/>
    </source>
</evidence>
<feature type="region of interest" description="Disordered" evidence="1">
    <location>
        <begin position="1"/>
        <end position="21"/>
    </location>
</feature>
<organism evidence="2 3">
    <name type="scientific">Durusdinium trenchii</name>
    <dbReference type="NCBI Taxonomy" id="1381693"/>
    <lineage>
        <taxon>Eukaryota</taxon>
        <taxon>Sar</taxon>
        <taxon>Alveolata</taxon>
        <taxon>Dinophyceae</taxon>
        <taxon>Suessiales</taxon>
        <taxon>Symbiodiniaceae</taxon>
        <taxon>Durusdinium</taxon>
    </lineage>
</organism>
<reference evidence="2 3" key="1">
    <citation type="submission" date="2024-02" db="EMBL/GenBank/DDBJ databases">
        <authorList>
            <person name="Chen Y."/>
            <person name="Shah S."/>
            <person name="Dougan E. K."/>
            <person name="Thang M."/>
            <person name="Chan C."/>
        </authorList>
    </citation>
    <scope>NUCLEOTIDE SEQUENCE [LARGE SCALE GENOMIC DNA]</scope>
</reference>